<dbReference type="EC" id="2.7.7.49" evidence="1"/>
<keyword evidence="13" id="KW-1185">Reference proteome</keyword>
<dbReference type="Gene3D" id="3.30.70.270">
    <property type="match status" value="3"/>
</dbReference>
<dbReference type="InterPro" id="IPR001969">
    <property type="entry name" value="Aspartic_peptidase_AS"/>
</dbReference>
<feature type="compositionally biased region" description="Acidic residues" evidence="9">
    <location>
        <begin position="1289"/>
        <end position="1303"/>
    </location>
</feature>
<dbReference type="PANTHER" id="PTHR37984">
    <property type="entry name" value="PROTEIN CBG26694"/>
    <property type="match status" value="1"/>
</dbReference>
<feature type="domain" description="CCHC-type" evidence="10">
    <location>
        <begin position="1813"/>
        <end position="1828"/>
    </location>
</feature>
<comment type="caution">
    <text evidence="12">The sequence shown here is derived from an EMBL/GenBank/DDBJ whole genome shotgun (WGS) entry which is preliminary data.</text>
</comment>
<dbReference type="Proteomes" id="UP001151760">
    <property type="component" value="Unassembled WGS sequence"/>
</dbReference>
<feature type="compositionally biased region" description="Acidic residues" evidence="9">
    <location>
        <begin position="1250"/>
        <end position="1266"/>
    </location>
</feature>
<evidence type="ECO:0000256" key="3">
    <source>
        <dbReference type="ARBA" id="ARBA00022695"/>
    </source>
</evidence>
<dbReference type="Gene3D" id="3.10.20.370">
    <property type="match status" value="1"/>
</dbReference>
<dbReference type="PROSITE" id="PS00141">
    <property type="entry name" value="ASP_PROTEASE"/>
    <property type="match status" value="1"/>
</dbReference>
<evidence type="ECO:0000256" key="1">
    <source>
        <dbReference type="ARBA" id="ARBA00012493"/>
    </source>
</evidence>
<proteinExistence type="predicted"/>
<dbReference type="CDD" id="cd00303">
    <property type="entry name" value="retropepsin_like"/>
    <property type="match status" value="1"/>
</dbReference>
<evidence type="ECO:0000313" key="12">
    <source>
        <dbReference type="EMBL" id="GJS94975.1"/>
    </source>
</evidence>
<dbReference type="PROSITE" id="PS50994">
    <property type="entry name" value="INTEGRASE"/>
    <property type="match status" value="1"/>
</dbReference>
<dbReference type="SUPFAM" id="SSF56672">
    <property type="entry name" value="DNA/RNA polymerases"/>
    <property type="match status" value="2"/>
</dbReference>
<keyword evidence="7 12" id="KW-0695">RNA-directed DNA polymerase</keyword>
<dbReference type="CDD" id="cd09274">
    <property type="entry name" value="RNase_HI_RT_Ty3"/>
    <property type="match status" value="2"/>
</dbReference>
<dbReference type="Pfam" id="PF19259">
    <property type="entry name" value="Ty3_capsid"/>
    <property type="match status" value="1"/>
</dbReference>
<dbReference type="InterPro" id="IPR000477">
    <property type="entry name" value="RT_dom"/>
</dbReference>
<name>A0ABQ5A1F0_9ASTR</name>
<feature type="region of interest" description="Disordered" evidence="9">
    <location>
        <begin position="217"/>
        <end position="274"/>
    </location>
</feature>
<keyword evidence="2" id="KW-0808">Transferase</keyword>
<dbReference type="Gene3D" id="2.40.70.10">
    <property type="entry name" value="Acid Proteases"/>
    <property type="match status" value="1"/>
</dbReference>
<dbReference type="InterPro" id="IPR041588">
    <property type="entry name" value="Integrase_H2C2"/>
</dbReference>
<dbReference type="Pfam" id="PF17917">
    <property type="entry name" value="RT_RNaseH"/>
    <property type="match status" value="2"/>
</dbReference>
<keyword evidence="5" id="KW-0255">Endonuclease</keyword>
<dbReference type="SUPFAM" id="SSF57756">
    <property type="entry name" value="Retrovirus zinc finger-like domains"/>
    <property type="match status" value="1"/>
</dbReference>
<feature type="compositionally biased region" description="Acidic residues" evidence="9">
    <location>
        <begin position="1273"/>
        <end position="1282"/>
    </location>
</feature>
<keyword evidence="4" id="KW-0540">Nuclease</keyword>
<dbReference type="PANTHER" id="PTHR37984:SF5">
    <property type="entry name" value="PROTEIN NYNRIN-LIKE"/>
    <property type="match status" value="1"/>
</dbReference>
<feature type="region of interest" description="Disordered" evidence="9">
    <location>
        <begin position="1708"/>
        <end position="1734"/>
    </location>
</feature>
<dbReference type="Pfam" id="PF00098">
    <property type="entry name" value="zf-CCHC"/>
    <property type="match status" value="1"/>
</dbReference>
<evidence type="ECO:0000256" key="7">
    <source>
        <dbReference type="ARBA" id="ARBA00022918"/>
    </source>
</evidence>
<keyword evidence="8" id="KW-0862">Zinc</keyword>
<keyword evidence="8" id="KW-0479">Metal-binding</keyword>
<feature type="compositionally biased region" description="Pro residues" evidence="9">
    <location>
        <begin position="1168"/>
        <end position="1188"/>
    </location>
</feature>
<dbReference type="SMART" id="SM00343">
    <property type="entry name" value="ZnF_C2HC"/>
    <property type="match status" value="1"/>
</dbReference>
<dbReference type="InterPro" id="IPR012337">
    <property type="entry name" value="RNaseH-like_sf"/>
</dbReference>
<evidence type="ECO:0000256" key="5">
    <source>
        <dbReference type="ARBA" id="ARBA00022759"/>
    </source>
</evidence>
<dbReference type="InterPro" id="IPR036875">
    <property type="entry name" value="Znf_CCHC_sf"/>
</dbReference>
<dbReference type="InterPro" id="IPR043128">
    <property type="entry name" value="Rev_trsase/Diguanyl_cyclase"/>
</dbReference>
<dbReference type="Gene3D" id="3.10.10.10">
    <property type="entry name" value="HIV Type 1 Reverse Transcriptase, subunit A, domain 1"/>
    <property type="match status" value="2"/>
</dbReference>
<gene>
    <name evidence="12" type="ORF">Tco_0801943</name>
</gene>
<feature type="compositionally biased region" description="Polar residues" evidence="9">
    <location>
        <begin position="236"/>
        <end position="251"/>
    </location>
</feature>
<evidence type="ECO:0000313" key="13">
    <source>
        <dbReference type="Proteomes" id="UP001151760"/>
    </source>
</evidence>
<protein>
    <recommendedName>
        <fullName evidence="1">RNA-directed DNA polymerase</fullName>
        <ecNumber evidence="1">2.7.7.49</ecNumber>
    </recommendedName>
</protein>
<dbReference type="Pfam" id="PF17921">
    <property type="entry name" value="Integrase_H2C2"/>
    <property type="match status" value="2"/>
</dbReference>
<keyword evidence="8" id="KW-0863">Zinc-finger</keyword>
<feature type="region of interest" description="Disordered" evidence="9">
    <location>
        <begin position="1226"/>
        <end position="1334"/>
    </location>
</feature>
<reference evidence="12" key="1">
    <citation type="journal article" date="2022" name="Int. J. Mol. Sci.">
        <title>Draft Genome of Tanacetum Coccineum: Genomic Comparison of Closely Related Tanacetum-Family Plants.</title>
        <authorList>
            <person name="Yamashiro T."/>
            <person name="Shiraishi A."/>
            <person name="Nakayama K."/>
            <person name="Satake H."/>
        </authorList>
    </citation>
    <scope>NUCLEOTIDE SEQUENCE</scope>
</reference>
<dbReference type="SUPFAM" id="SSF50630">
    <property type="entry name" value="Acid proteases"/>
    <property type="match status" value="1"/>
</dbReference>
<feature type="region of interest" description="Disordered" evidence="9">
    <location>
        <begin position="1168"/>
        <end position="1194"/>
    </location>
</feature>
<dbReference type="SUPFAM" id="SSF53098">
    <property type="entry name" value="Ribonuclease H-like"/>
    <property type="match status" value="2"/>
</dbReference>
<dbReference type="Gene3D" id="3.30.420.10">
    <property type="entry name" value="Ribonuclease H-like superfamily/Ribonuclease H"/>
    <property type="match status" value="2"/>
</dbReference>
<organism evidence="12 13">
    <name type="scientific">Tanacetum coccineum</name>
    <dbReference type="NCBI Taxonomy" id="301880"/>
    <lineage>
        <taxon>Eukaryota</taxon>
        <taxon>Viridiplantae</taxon>
        <taxon>Streptophyta</taxon>
        <taxon>Embryophyta</taxon>
        <taxon>Tracheophyta</taxon>
        <taxon>Spermatophyta</taxon>
        <taxon>Magnoliopsida</taxon>
        <taxon>eudicotyledons</taxon>
        <taxon>Gunneridae</taxon>
        <taxon>Pentapetalae</taxon>
        <taxon>asterids</taxon>
        <taxon>campanulids</taxon>
        <taxon>Asterales</taxon>
        <taxon>Asteraceae</taxon>
        <taxon>Asteroideae</taxon>
        <taxon>Anthemideae</taxon>
        <taxon>Anthemidinae</taxon>
        <taxon>Tanacetum</taxon>
    </lineage>
</organism>
<dbReference type="Pfam" id="PF08284">
    <property type="entry name" value="RVP_2"/>
    <property type="match status" value="1"/>
</dbReference>
<keyword evidence="6" id="KW-0378">Hydrolase</keyword>
<feature type="region of interest" description="Disordered" evidence="9">
    <location>
        <begin position="1420"/>
        <end position="1446"/>
    </location>
</feature>
<dbReference type="CDD" id="cd01647">
    <property type="entry name" value="RT_LTR"/>
    <property type="match status" value="2"/>
</dbReference>
<evidence type="ECO:0000256" key="2">
    <source>
        <dbReference type="ARBA" id="ARBA00022679"/>
    </source>
</evidence>
<dbReference type="InterPro" id="IPR036397">
    <property type="entry name" value="RNaseH_sf"/>
</dbReference>
<dbReference type="InterPro" id="IPR041373">
    <property type="entry name" value="RT_RNaseH"/>
</dbReference>
<dbReference type="GO" id="GO:0003964">
    <property type="term" value="F:RNA-directed DNA polymerase activity"/>
    <property type="evidence" value="ECO:0007669"/>
    <property type="project" value="UniProtKB-KW"/>
</dbReference>
<dbReference type="InterPro" id="IPR021109">
    <property type="entry name" value="Peptidase_aspartic_dom_sf"/>
</dbReference>
<feature type="compositionally biased region" description="Basic and acidic residues" evidence="9">
    <location>
        <begin position="217"/>
        <end position="232"/>
    </location>
</feature>
<dbReference type="InterPro" id="IPR001878">
    <property type="entry name" value="Znf_CCHC"/>
</dbReference>
<dbReference type="Gene3D" id="4.10.60.10">
    <property type="entry name" value="Zinc finger, CCHC-type"/>
    <property type="match status" value="1"/>
</dbReference>
<dbReference type="Gene3D" id="1.10.340.70">
    <property type="match status" value="2"/>
</dbReference>
<feature type="compositionally biased region" description="Basic and acidic residues" evidence="9">
    <location>
        <begin position="1708"/>
        <end position="1722"/>
    </location>
</feature>
<evidence type="ECO:0000256" key="4">
    <source>
        <dbReference type="ARBA" id="ARBA00022722"/>
    </source>
</evidence>
<dbReference type="InterPro" id="IPR043502">
    <property type="entry name" value="DNA/RNA_pol_sf"/>
</dbReference>
<accession>A0ABQ5A1F0</accession>
<dbReference type="InterPro" id="IPR045358">
    <property type="entry name" value="Ty3_capsid"/>
</dbReference>
<feature type="compositionally biased region" description="Basic and acidic residues" evidence="9">
    <location>
        <begin position="1424"/>
        <end position="1446"/>
    </location>
</feature>
<dbReference type="InterPro" id="IPR001584">
    <property type="entry name" value="Integrase_cat-core"/>
</dbReference>
<sequence>MTPESIQAMIDQALLRNSTNGDGSHSSHGDNRRNVQTARPCFYADFMKCQPLNFKGTEGVVGLTLWIEKMESVFNIIGCAIENQVKFATCTLLGAALTWWNGQIRTLGPEAYAMTWEVLKKKMTDKYCPQGEIKKLEIELWNLKVKGNDVPAYTECFQELTLICTKFVANETEKVDKYISGLPDNIYGNVKSARPKTLDETIELANDLMDQKLRTYTERQSDNKRKADDSSRNNHGHQSTGNTNVANTQRGNGAAPKGNDGNAEKRGNAPGNPDANVVTSTFLLNNHYASILFDTGADRSFISTAFSSLINIALTPLENCYDVELADGKLVGIDTIIRGCTLNFLDHPFNIDLMPVELGSFDVIIGMDWLRRCHAVIVCDEKLVQIPYGNETLTFCGNESSNGRESRLTVISCSKAQEYMAKGCQVFLAQISAKKEEDKSEGKQIKDVPIVRDFPEVFPEDLPGLPPARPVEFQIDLIPGAAPVARAPYRLAPSEMKELSEQLQELSDKGFIRPSSSPWGAPILFVKKKDGSFRMCTGTTVREQDIPKTAFRTRYGHYEFQVMPFGLTNAPADEKEHEEHLKAILELLKKEQLYAKFSKCEFWIPKASPKTPTEIRQFLGLAGYYRRFIEGFSKIAKSMTKLTQKGIKFDWGEKEENAFQLIKQKLCSAPILALPEGSEDFVVYCDASHKGLGAVLMQREKVIAYASRQLKVHEKNYTTHDLELGLVVFALKIWRHYLYGTRCTVFTDHKSLQHILDQKELNMRQRRWLELLSDYDCDIRYHPGKANVVADALSRKERTEPLRVRALVMTIGLDLPKRILEAQIEAQKPENLVNEDVGGIIRRDIPKERLEPRADGTLCLHGRSWIPCYGDLRSVIMHESHKSKYSIHPGSEKMYQDVKKLYWWPNMKADIATYVSKCLTCARVKAEHQRPSGLLVQPEIPEWKWDNITMDFITKLPRSSQGFDTIWVIVDRLTKSAHFLPIRENDPLDKLARLYLNRIVARHGIPASIICDRDGRFTSNFWRSFQKALGTDISMSTAYHPETDGQSERTIQTLEDMLRACVIDFGKGWVKHLPLAEFSYNNSYHASIKAAPYEALYGRKCRSPVCWAEVGEAQLTGLCDNLAVTYTSVYTDSEPDRAFWGADDEEVSEGGIPRVIVLGYDGLPIQPVAPPSPDYIPGPEDPQTPPVPQDEDEREPMFVQAHDPDYVPEPIYPEYIPLEDDHEFSAEEQPLPPIDSPTAESPGYVTKSDPEEDPEEYEDDETEDGPVDYPMDGGDDGDDDDGDSSRDDANDEDEDDEDEEEEEHIAPADSTIVAPADEPVFPPEGTKPVIPPPSTDITIGARIKFPNSRSSIFPSTRGRGERLARCTTPYAHSPPLPPSSGCPTQIHTFRIASTQALIDAVTATLPSPSLPHPLPPSLYIPPPVDRRDGIPRTEGAAPRRDAEERRQGIRDVGYGIRDTWVDPAEAVPEIAPMTVGEVNTRVIELAELHERDTQDLYALLEDAQDSRSRISQRVDMDSQRVDLLMGDRMTLQETVWMVEEEAYASREAWAHSIGLSQATHQELQTHRDHVYAHETYLQAHQTQLQLQSTLIQTQHQVYETRFQMQQAELAALRETDRRRQDQMVETLRVIRDMRREMSDMQTELLALREPQRRARQPGPIEKMKSVFNISSCAIENQVKFATCTLLGAALTWWNGQIRTLRKLRTYAERQSDNKRKADDLSRNNHNGHKQATLQEEECRPKLTQWGQAKGSLMGDLCPSANKSAISTTMARAPRGATSAQTIRHFARDCRNTGNTNVANAQKGNGAAPKGNGCFECGAPGHFKRDCPKLKNKDGGNGNAQGWVYAVGNAEKRGNAPGNPDANVVTGHPFNIDLMPVELGSFDVIIVELGEIPVAVISCSKAQEYHARMPGLPPARPVEFQIDLIPGAAPLARAPYRLAPSEMKELSEQLQELSDKGFIRPSSSPWGAPVLFVKKKDGSFRMCIDYRELNKLTVKNRYPLSRIDNLFDQLQGSTIYSKIDLRSGYHQLRVREQDIPKTAFRTRYGHYEFSVDEKEHEEHLKAILELLKKEQLYAKFSKCEFWIPKGEKEENAFQLIKQKLCSAPILALPEGSEDFVVYCDASHKGLGDVLMQREKVIAYASRQLKVHEKNYTTHDLELGSVVFALKIWRHYLYGTRCTVFTDHKSLQHILDQKELNMRQRRWLELLSDYDCDIRYHPGKANVVADALSRKERIEPLRVRALVMTIGLDLPKRILEAQIEAQKPENLVNEDVGGIIRRDIPKERLEPRADGTLCLHSRSWIPCYGDLRSVIMHESHKSKYSIHPGSEKMYQDVKKLYWWPNMKADIATYVSKCLTCTRVKAEHQRPSRLLVQPKIPEWKWDNIMMDFITKLPRSSQGFDTIWVIVDRLTKSAHFLPIRENDPLDSGRSFQKALGTNISMSIAYHPETDGQSERTIQTLEDMQRACVIDFGKGWVAVGRSSVRWNSWLSDKAQFLEEPLSHGTGVQTIKQRPDTIGYGSLEPLGRGLIKPGNVKIRSDKNIHNFSQTGLRHLLQGLKL</sequence>
<feature type="domain" description="Integrase catalytic" evidence="11">
    <location>
        <begin position="937"/>
        <end position="1100"/>
    </location>
</feature>
<dbReference type="PROSITE" id="PS50158">
    <property type="entry name" value="ZF_CCHC"/>
    <property type="match status" value="1"/>
</dbReference>
<dbReference type="EMBL" id="BQNB010011773">
    <property type="protein sequence ID" value="GJS94975.1"/>
    <property type="molecule type" value="Genomic_DNA"/>
</dbReference>
<evidence type="ECO:0000259" key="11">
    <source>
        <dbReference type="PROSITE" id="PS50994"/>
    </source>
</evidence>
<evidence type="ECO:0000256" key="6">
    <source>
        <dbReference type="ARBA" id="ARBA00022801"/>
    </source>
</evidence>
<evidence type="ECO:0000259" key="10">
    <source>
        <dbReference type="PROSITE" id="PS50158"/>
    </source>
</evidence>
<dbReference type="InterPro" id="IPR050951">
    <property type="entry name" value="Retrovirus_Pol_polyprotein"/>
</dbReference>
<reference evidence="12" key="2">
    <citation type="submission" date="2022-01" db="EMBL/GenBank/DDBJ databases">
        <authorList>
            <person name="Yamashiro T."/>
            <person name="Shiraishi A."/>
            <person name="Satake H."/>
            <person name="Nakayama K."/>
        </authorList>
    </citation>
    <scope>NUCLEOTIDE SEQUENCE</scope>
</reference>
<evidence type="ECO:0000256" key="8">
    <source>
        <dbReference type="PROSITE-ProRule" id="PRU00047"/>
    </source>
</evidence>
<keyword evidence="3" id="KW-0548">Nucleotidyltransferase</keyword>
<evidence type="ECO:0000256" key="9">
    <source>
        <dbReference type="SAM" id="MobiDB-lite"/>
    </source>
</evidence>
<dbReference type="Pfam" id="PF00078">
    <property type="entry name" value="RVT_1"/>
    <property type="match status" value="1"/>
</dbReference>